<dbReference type="AlphaFoldDB" id="A0A0D6EKY8"/>
<evidence type="ECO:0000256" key="4">
    <source>
        <dbReference type="SAM" id="Coils"/>
    </source>
</evidence>
<keyword evidence="3" id="KW-0677">Repeat</keyword>
<dbReference type="Proteomes" id="UP000243876">
    <property type="component" value="Unassembled WGS sequence"/>
</dbReference>
<dbReference type="GO" id="GO:0048471">
    <property type="term" value="C:perinuclear region of cytoplasm"/>
    <property type="evidence" value="ECO:0007669"/>
    <property type="project" value="TreeGrafter"/>
</dbReference>
<sequence>MSFYDRFRTPGGDLASFFRSLAGPSRPYNFQRYDASADHYEWEVLRARQGGSKRLDFFDHDLNGPKGATVVLQALERSPGATSMSLSQNNLGDDGVRELLVGLKRLRSKDIGAHLQELNLSGCRLSDVALHLVTLHLLLPSPHPPSLTHLYLTGNNLTLGSQSSLASLPEFLGNALSSPSCALRCFSLTNNPSIGTSGVVALLSHLRLGAGPSQLSQLHLSVCGLTPDCAEPLAQWLEDPEGGGRLQVLAVNGCSLGEAGIRRIARSIISGKASSLLHLECLANEEGDAEQWADVVAALEAQSTDEDRDNWKSKLEQAKERNKKAFKETRLAALALVAPARILFGGNAREGGPDIDEIREKVEAMHNTDTPTSYLFPSESFPFLRLPIELQVHVLRCLMLLKPSTIAHLYPPSNNAQPTFAPAPDSSPILSAPLTEAQFLRIVAHCASRPTLITERRIDQAAGRAPSLNPTARWPGVGAAGQGDPEGGDGWEEWFLRTVGCDRFERAGAL</sequence>
<dbReference type="SUPFAM" id="SSF52047">
    <property type="entry name" value="RNI-like"/>
    <property type="match status" value="1"/>
</dbReference>
<dbReference type="Pfam" id="PF13516">
    <property type="entry name" value="LRR_6"/>
    <property type="match status" value="1"/>
</dbReference>
<name>A0A0D6EKY8_SPOSA</name>
<dbReference type="PANTHER" id="PTHR24113:SF12">
    <property type="entry name" value="RAN GTPASE-ACTIVATING PROTEIN 1"/>
    <property type="match status" value="1"/>
</dbReference>
<dbReference type="GO" id="GO:0005096">
    <property type="term" value="F:GTPase activator activity"/>
    <property type="evidence" value="ECO:0007669"/>
    <property type="project" value="UniProtKB-KW"/>
</dbReference>
<evidence type="ECO:0000256" key="3">
    <source>
        <dbReference type="ARBA" id="ARBA00022737"/>
    </source>
</evidence>
<evidence type="ECO:0000313" key="7">
    <source>
        <dbReference type="Proteomes" id="UP000243876"/>
    </source>
</evidence>
<dbReference type="GO" id="GO:0005634">
    <property type="term" value="C:nucleus"/>
    <property type="evidence" value="ECO:0007669"/>
    <property type="project" value="TreeGrafter"/>
</dbReference>
<dbReference type="Pfam" id="PF00560">
    <property type="entry name" value="LRR_1"/>
    <property type="match status" value="1"/>
</dbReference>
<keyword evidence="4" id="KW-0175">Coiled coil</keyword>
<dbReference type="Gene3D" id="3.80.10.10">
    <property type="entry name" value="Ribonuclease Inhibitor"/>
    <property type="match status" value="2"/>
</dbReference>
<feature type="region of interest" description="Disordered" evidence="5">
    <location>
        <begin position="465"/>
        <end position="486"/>
    </location>
</feature>
<dbReference type="OrthoDB" id="120976at2759"/>
<dbReference type="InterPro" id="IPR001611">
    <property type="entry name" value="Leu-rich_rpt"/>
</dbReference>
<dbReference type="GO" id="GO:0005829">
    <property type="term" value="C:cytosol"/>
    <property type="evidence" value="ECO:0007669"/>
    <property type="project" value="TreeGrafter"/>
</dbReference>
<evidence type="ECO:0000313" key="6">
    <source>
        <dbReference type="EMBL" id="CEQ40413.1"/>
    </source>
</evidence>
<gene>
    <name evidence="6" type="primary">SPOSA6832_02021</name>
</gene>
<dbReference type="GO" id="GO:0006913">
    <property type="term" value="P:nucleocytoplasmic transport"/>
    <property type="evidence" value="ECO:0007669"/>
    <property type="project" value="TreeGrafter"/>
</dbReference>
<evidence type="ECO:0000256" key="2">
    <source>
        <dbReference type="ARBA" id="ARBA00022614"/>
    </source>
</evidence>
<evidence type="ECO:0000256" key="5">
    <source>
        <dbReference type="SAM" id="MobiDB-lite"/>
    </source>
</evidence>
<reference evidence="7" key="1">
    <citation type="submission" date="2015-02" db="EMBL/GenBank/DDBJ databases">
        <authorList>
            <person name="Gon?alves P."/>
        </authorList>
    </citation>
    <scope>NUCLEOTIDE SEQUENCE [LARGE SCALE GENOMIC DNA]</scope>
</reference>
<keyword evidence="7" id="KW-1185">Reference proteome</keyword>
<evidence type="ECO:0000256" key="1">
    <source>
        <dbReference type="ARBA" id="ARBA00022468"/>
    </source>
</evidence>
<dbReference type="GO" id="GO:0031267">
    <property type="term" value="F:small GTPase binding"/>
    <property type="evidence" value="ECO:0007669"/>
    <property type="project" value="TreeGrafter"/>
</dbReference>
<accession>A0A0D6EKY8</accession>
<dbReference type="SMART" id="SM00368">
    <property type="entry name" value="LRR_RI"/>
    <property type="match status" value="5"/>
</dbReference>
<keyword evidence="2" id="KW-0433">Leucine-rich repeat</keyword>
<dbReference type="InterPro" id="IPR027038">
    <property type="entry name" value="RanGap"/>
</dbReference>
<proteinExistence type="predicted"/>
<keyword evidence="1" id="KW-0343">GTPase activation</keyword>
<feature type="coiled-coil region" evidence="4">
    <location>
        <begin position="282"/>
        <end position="328"/>
    </location>
</feature>
<dbReference type="EMBL" id="CENE01000006">
    <property type="protein sequence ID" value="CEQ40413.1"/>
    <property type="molecule type" value="Genomic_DNA"/>
</dbReference>
<dbReference type="InterPro" id="IPR032675">
    <property type="entry name" value="LRR_dom_sf"/>
</dbReference>
<organism evidence="6 7">
    <name type="scientific">Sporidiobolus salmonicolor</name>
    <name type="common">Yeast-like fungus</name>
    <name type="synonym">Sporobolomyces salmonicolor</name>
    <dbReference type="NCBI Taxonomy" id="5005"/>
    <lineage>
        <taxon>Eukaryota</taxon>
        <taxon>Fungi</taxon>
        <taxon>Dikarya</taxon>
        <taxon>Basidiomycota</taxon>
        <taxon>Pucciniomycotina</taxon>
        <taxon>Microbotryomycetes</taxon>
        <taxon>Sporidiobolales</taxon>
        <taxon>Sporidiobolaceae</taxon>
        <taxon>Sporobolomyces</taxon>
    </lineage>
</organism>
<dbReference type="PANTHER" id="PTHR24113">
    <property type="entry name" value="RAN GTPASE-ACTIVATING PROTEIN 1"/>
    <property type="match status" value="1"/>
</dbReference>
<protein>
    <submittedName>
        <fullName evidence="6">SPOSA6832_02021-mRNA-1:cds</fullName>
    </submittedName>
</protein>